<keyword evidence="3" id="KW-1185">Reference proteome</keyword>
<evidence type="ECO:0000313" key="2">
    <source>
        <dbReference type="EMBL" id="CAG9183402.1"/>
    </source>
</evidence>
<feature type="region of interest" description="Disordered" evidence="1">
    <location>
        <begin position="1"/>
        <end position="20"/>
    </location>
</feature>
<proteinExistence type="predicted"/>
<dbReference type="Proteomes" id="UP000706525">
    <property type="component" value="Unassembled WGS sequence"/>
</dbReference>
<gene>
    <name evidence="2" type="ORF">LMG32289_05369</name>
</gene>
<organism evidence="2 3">
    <name type="scientific">Cupriavidus pampae</name>
    <dbReference type="NCBI Taxonomy" id="659251"/>
    <lineage>
        <taxon>Bacteria</taxon>
        <taxon>Pseudomonadati</taxon>
        <taxon>Pseudomonadota</taxon>
        <taxon>Betaproteobacteria</taxon>
        <taxon>Burkholderiales</taxon>
        <taxon>Burkholderiaceae</taxon>
        <taxon>Cupriavidus</taxon>
    </lineage>
</organism>
<evidence type="ECO:0000313" key="3">
    <source>
        <dbReference type="Proteomes" id="UP000706525"/>
    </source>
</evidence>
<reference evidence="2 3" key="1">
    <citation type="submission" date="2021-08" db="EMBL/GenBank/DDBJ databases">
        <authorList>
            <person name="Peeters C."/>
        </authorList>
    </citation>
    <scope>NUCLEOTIDE SEQUENCE [LARGE SCALE GENOMIC DNA]</scope>
    <source>
        <strain evidence="2 3">LMG 32289</strain>
    </source>
</reference>
<dbReference type="EMBL" id="CAJZAG010000011">
    <property type="protein sequence ID" value="CAG9183402.1"/>
    <property type="molecule type" value="Genomic_DNA"/>
</dbReference>
<accession>A0ABM8XSU6</accession>
<name>A0ABM8XSU6_9BURK</name>
<protein>
    <submittedName>
        <fullName evidence="2">Uncharacterized protein</fullName>
    </submittedName>
</protein>
<sequence length="437" mass="48198">MRIVPSPHARQPGMSIKHVKSSTGTGSFLVQALPPAPASLAKFVDRLSRAHCLAPDPAQPVARTRRLGIELALRAVFLPTGADVEIALHLLDEIEAQTQAKGNCLVQVNQHRTRAVYCAQFDSAALLTQINAAPDRRIWVVSAPQSMQADKLVYALRSLLGPVLQHDSVLEYDRGGCPIETPVRILQVPLLIVRMPSRPTERAFYFAILGAIDAVLGSSLLELESKGLRRKESYLEHALQLLAQLHTGALAVVGLNSHHATVWHFPEFAAAVARIAEAGIVVALFTTGALQQGAIGTMLRHLTPQATLEVAGYDRQDHRALAERYWAVLDRTEALPAQLEMLVSKAHGQRLFLQLLFSELNRRLHDPRYRGRHPSTVVDESLVTTAWRGVIQYLALWNRPDFEASEVTAALRDWLPLDIKVKPALARTHSRGARHAV</sequence>
<comment type="caution">
    <text evidence="2">The sequence shown here is derived from an EMBL/GenBank/DDBJ whole genome shotgun (WGS) entry which is preliminary data.</text>
</comment>
<evidence type="ECO:0000256" key="1">
    <source>
        <dbReference type="SAM" id="MobiDB-lite"/>
    </source>
</evidence>